<evidence type="ECO:0000313" key="2">
    <source>
        <dbReference type="EMBL" id="GFE93520.1"/>
    </source>
</evidence>
<sequence length="152" mass="16925">MGVDVVYTPRKGALHFIGHAAKAEIAGYAYGVLARQLRRQRSEFLKGQSKRLKRATRIGRADQYAEGWVYAARKKVATLAISQKEEALITLWKERNMGELDTCKNRPAKAVRGKDDAWSHGWRDGKNARLDHGVNGSTPFHALGNIRQIGAA</sequence>
<keyword evidence="3" id="KW-1185">Reference proteome</keyword>
<dbReference type="Pfam" id="PF23771">
    <property type="entry name" value="DUF7168"/>
    <property type="match status" value="1"/>
</dbReference>
<dbReference type="Proteomes" id="UP000548726">
    <property type="component" value="Unassembled WGS sequence"/>
</dbReference>
<dbReference type="AlphaFoldDB" id="A0A6V8I7J7"/>
<dbReference type="RefSeq" id="WP_237388838.1">
    <property type="nucleotide sequence ID" value="NZ_BLJP01000005.1"/>
</dbReference>
<feature type="domain" description="DUF7168" evidence="1">
    <location>
        <begin position="8"/>
        <end position="106"/>
    </location>
</feature>
<gene>
    <name evidence="2" type="ORF">DmAi_15790</name>
</gene>
<name>A0A6V8I7J7_9PROT</name>
<proteinExistence type="predicted"/>
<dbReference type="EMBL" id="BLJP01000005">
    <property type="protein sequence ID" value="GFE93520.1"/>
    <property type="molecule type" value="Genomic_DNA"/>
</dbReference>
<comment type="caution">
    <text evidence="2">The sequence shown here is derived from an EMBL/GenBank/DDBJ whole genome shotgun (WGS) entry which is preliminary data.</text>
</comment>
<organism evidence="2 3">
    <name type="scientific">Acetobacter persici</name>
    <dbReference type="NCBI Taxonomy" id="1076596"/>
    <lineage>
        <taxon>Bacteria</taxon>
        <taxon>Pseudomonadati</taxon>
        <taxon>Pseudomonadota</taxon>
        <taxon>Alphaproteobacteria</taxon>
        <taxon>Acetobacterales</taxon>
        <taxon>Acetobacteraceae</taxon>
        <taxon>Acetobacter</taxon>
    </lineage>
</organism>
<dbReference type="InterPro" id="IPR055592">
    <property type="entry name" value="DUF7168"/>
</dbReference>
<accession>A0A6V8I7J7</accession>
<reference evidence="2 3" key="1">
    <citation type="journal article" date="2020" name="Cell Rep.">
        <title>Local necrotic cells trigger systemic immune activation via gut microbiome dysbiosis in Drosophila.</title>
        <authorList>
            <person name="Kosakamoto H."/>
            <person name="Yamauchi T."/>
            <person name="Akuzawa-Tokita Y."/>
            <person name="Nishimura K."/>
            <person name="Soga T."/>
            <person name="Murakami T."/>
            <person name="Mori H."/>
            <person name="Yamamoto K."/>
            <person name="Miyazaki R."/>
            <person name="Koto A."/>
            <person name="Miura M."/>
            <person name="Obata F."/>
        </authorList>
    </citation>
    <scope>NUCLEOTIDE SEQUENCE [LARGE SCALE GENOMIC DNA]</scope>
    <source>
        <strain evidence="2 3">Ai</strain>
    </source>
</reference>
<evidence type="ECO:0000259" key="1">
    <source>
        <dbReference type="Pfam" id="PF23771"/>
    </source>
</evidence>
<protein>
    <recommendedName>
        <fullName evidence="1">DUF7168 domain-containing protein</fullName>
    </recommendedName>
</protein>
<evidence type="ECO:0000313" key="3">
    <source>
        <dbReference type="Proteomes" id="UP000548726"/>
    </source>
</evidence>